<organism evidence="3 4">
    <name type="scientific">Teratosphaeria destructans</name>
    <dbReference type="NCBI Taxonomy" id="418781"/>
    <lineage>
        <taxon>Eukaryota</taxon>
        <taxon>Fungi</taxon>
        <taxon>Dikarya</taxon>
        <taxon>Ascomycota</taxon>
        <taxon>Pezizomycotina</taxon>
        <taxon>Dothideomycetes</taxon>
        <taxon>Dothideomycetidae</taxon>
        <taxon>Mycosphaerellales</taxon>
        <taxon>Teratosphaeriaceae</taxon>
        <taxon>Teratosphaeria</taxon>
    </lineage>
</organism>
<name>A0A9W7SXI3_9PEZI</name>
<reference evidence="3 4" key="2">
    <citation type="journal article" date="2021" name="Curr. Genet.">
        <title>Genetic response to nitrogen starvation in the aggressive Eucalyptus foliar pathogen Teratosphaeria destructans.</title>
        <authorList>
            <person name="Havenga M."/>
            <person name="Wingfield B.D."/>
            <person name="Wingfield M.J."/>
            <person name="Dreyer L.L."/>
            <person name="Roets F."/>
            <person name="Aylward J."/>
        </authorList>
    </citation>
    <scope>NUCLEOTIDE SEQUENCE [LARGE SCALE GENOMIC DNA]</scope>
    <source>
        <strain evidence="3">CMW44962</strain>
    </source>
</reference>
<dbReference type="OrthoDB" id="5364171at2759"/>
<dbReference type="AlphaFoldDB" id="A0A9W7SXI3"/>
<sequence>MRVAETFTILFSLTAAVSRPPGQPSSTFKPRINEITAKTAHQLVVPNVAAEAGVNKKVAVSFSAGPPGPLQLTPSLTQRQSYPPLPWDGSKPGSWKRDPSPDSGPDPGDDDMPAEREIESRSDDAKPCVPTGLHGGHIGPDCETDEIRAAPSTPTPSHAQSLDRPLSKPPTDIESAVTPDSNLFYAYGRQSDNVDSRYLLTFASAAIANQWWLLLQVHFPDCTRPGAQLFSFNDADLLSNAWRHPSFAHLKSKWMYIAFGDTQEHAVGGAAQGIIPVQDAQGNMLGGSASASPELGQVRREAKMVRNEMSKVEEFFERMMEAVERNTQQVAQLAAERQQGGSPQVSQLTAHLDRLQLVREQAMKHKDGTEVPVDTEKGINIDFSPLTDRLEKVQEAVEQNSALLKALLERECGLEGAQQKHNSLSETADEQPHLAGLASKLDGVNQHLESLREWAEFDSEQLKELIDGQKEMRGASKAHDTTDFDPLAEKLGQIMESQNAARRQQDGFKAAPADIDFTPVTERLARIHDALERQAESPHRPPGSGDPKFVMSALTSHLSKIQAVTESNATQVRSLQTKHSSSQDKMHLAVAQTADQLRTLSVRQVQSDDKFDRRLEAVHGQVRELMTGQREMVAAMRELSQAITAHNKESCEHVVIPPPRKTGKKVVGFVYDAKEGSADGRRG</sequence>
<evidence type="ECO:0000256" key="1">
    <source>
        <dbReference type="SAM" id="MobiDB-lite"/>
    </source>
</evidence>
<feature type="compositionally biased region" description="Basic and acidic residues" evidence="1">
    <location>
        <begin position="113"/>
        <end position="126"/>
    </location>
</feature>
<feature type="chain" id="PRO_5040996896" evidence="2">
    <location>
        <begin position="19"/>
        <end position="683"/>
    </location>
</feature>
<proteinExistence type="predicted"/>
<dbReference type="Proteomes" id="UP001138500">
    <property type="component" value="Unassembled WGS sequence"/>
</dbReference>
<gene>
    <name evidence="3" type="ORF">Tdes44962_MAKER01733</name>
</gene>
<feature type="region of interest" description="Disordered" evidence="1">
    <location>
        <begin position="64"/>
        <end position="175"/>
    </location>
</feature>
<feature type="signal peptide" evidence="2">
    <location>
        <begin position="1"/>
        <end position="18"/>
    </location>
</feature>
<keyword evidence="2" id="KW-0732">Signal</keyword>
<protein>
    <submittedName>
        <fullName evidence="3">Uncharacterized protein</fullName>
    </submittedName>
</protein>
<evidence type="ECO:0000256" key="2">
    <source>
        <dbReference type="SAM" id="SignalP"/>
    </source>
</evidence>
<reference evidence="3 4" key="1">
    <citation type="journal article" date="2018" name="IMA Fungus">
        <title>IMA Genome-F 10: Nine draft genome sequences of Claviceps purpurea s.lat., including C. arundinis, C. humidiphila, and C. cf. spartinae, pseudomolecules for the pitch canker pathogen Fusarium circinatum, draft genome of Davidsoniella eucalypti, Grosmannia galeiformis, Quambalaria eucalypti, and Teratosphaeria destructans.</title>
        <authorList>
            <person name="Wingfield B.D."/>
            <person name="Liu M."/>
            <person name="Nguyen H.D."/>
            <person name="Lane F.A."/>
            <person name="Morgan S.W."/>
            <person name="De Vos L."/>
            <person name="Wilken P.M."/>
            <person name="Duong T.A."/>
            <person name="Aylward J."/>
            <person name="Coetzee M.P."/>
            <person name="Dadej K."/>
            <person name="De Beer Z.W."/>
            <person name="Findlay W."/>
            <person name="Havenga M."/>
            <person name="Kolarik M."/>
            <person name="Menzies J.G."/>
            <person name="Naidoo K."/>
            <person name="Pochopski O."/>
            <person name="Shoukouhi P."/>
            <person name="Santana Q.C."/>
            <person name="Seifert K.A."/>
            <person name="Soal N."/>
            <person name="Steenkamp E.T."/>
            <person name="Tatham C.T."/>
            <person name="van der Nest M.A."/>
            <person name="Wingfield M.J."/>
        </authorList>
    </citation>
    <scope>NUCLEOTIDE SEQUENCE [LARGE SCALE GENOMIC DNA]</scope>
    <source>
        <strain evidence="3">CMW44962</strain>
    </source>
</reference>
<evidence type="ECO:0000313" key="3">
    <source>
        <dbReference type="EMBL" id="KAH9838882.1"/>
    </source>
</evidence>
<dbReference type="EMBL" id="RIBY02000668">
    <property type="protein sequence ID" value="KAH9838882.1"/>
    <property type="molecule type" value="Genomic_DNA"/>
</dbReference>
<accession>A0A9W7SXI3</accession>
<comment type="caution">
    <text evidence="3">The sequence shown here is derived from an EMBL/GenBank/DDBJ whole genome shotgun (WGS) entry which is preliminary data.</text>
</comment>
<evidence type="ECO:0000313" key="4">
    <source>
        <dbReference type="Proteomes" id="UP001138500"/>
    </source>
</evidence>
<feature type="compositionally biased region" description="Polar residues" evidence="1">
    <location>
        <begin position="72"/>
        <end position="81"/>
    </location>
</feature>
<keyword evidence="4" id="KW-1185">Reference proteome</keyword>